<reference evidence="1 2" key="1">
    <citation type="submission" date="2019-01" db="EMBL/GenBank/DDBJ databases">
        <authorList>
            <person name="Alioto T."/>
            <person name="Alioto T."/>
        </authorList>
    </citation>
    <scope>NUCLEOTIDE SEQUENCE [LARGE SCALE GENOMIC DNA]</scope>
</reference>
<dbReference type="Proteomes" id="UP000386466">
    <property type="component" value="Unassembled WGS sequence"/>
</dbReference>
<feature type="non-terminal residue" evidence="1">
    <location>
        <position position="88"/>
    </location>
</feature>
<sequence length="88" mass="9604">MRGSRISTLTSTCPLKLCLPRCPTEVLRQGGHGPKAWRESHLQVSHKGKLTEIPTDETLCPLVPTRKLVPGLGQQLNSSLHADLVVDV</sequence>
<dbReference type="EMBL" id="CAAGRJ010012366">
    <property type="protein sequence ID" value="VFV29142.1"/>
    <property type="molecule type" value="Genomic_DNA"/>
</dbReference>
<proteinExistence type="predicted"/>
<name>A0A485NG36_LYNPA</name>
<accession>A0A485NG36</accession>
<keyword evidence="2" id="KW-1185">Reference proteome</keyword>
<dbReference type="AlphaFoldDB" id="A0A485NG36"/>
<organism evidence="1 2">
    <name type="scientific">Lynx pardinus</name>
    <name type="common">Iberian lynx</name>
    <name type="synonym">Felis pardina</name>
    <dbReference type="NCBI Taxonomy" id="191816"/>
    <lineage>
        <taxon>Eukaryota</taxon>
        <taxon>Metazoa</taxon>
        <taxon>Chordata</taxon>
        <taxon>Craniata</taxon>
        <taxon>Vertebrata</taxon>
        <taxon>Euteleostomi</taxon>
        <taxon>Mammalia</taxon>
        <taxon>Eutheria</taxon>
        <taxon>Laurasiatheria</taxon>
        <taxon>Carnivora</taxon>
        <taxon>Feliformia</taxon>
        <taxon>Felidae</taxon>
        <taxon>Felinae</taxon>
        <taxon>Lynx</taxon>
    </lineage>
</organism>
<gene>
    <name evidence="1" type="ORF">LYPA_23C019991</name>
</gene>
<evidence type="ECO:0000313" key="2">
    <source>
        <dbReference type="Proteomes" id="UP000386466"/>
    </source>
</evidence>
<protein>
    <submittedName>
        <fullName evidence="1">Uncharacterized protein</fullName>
    </submittedName>
</protein>
<evidence type="ECO:0000313" key="1">
    <source>
        <dbReference type="EMBL" id="VFV29142.1"/>
    </source>
</evidence>